<dbReference type="PROSITE" id="PS50901">
    <property type="entry name" value="FTSK"/>
    <property type="match status" value="1"/>
</dbReference>
<feature type="binding site" evidence="1">
    <location>
        <begin position="358"/>
        <end position="365"/>
    </location>
    <ligand>
        <name>ATP</name>
        <dbReference type="ChEBI" id="CHEBI:30616"/>
    </ligand>
</feature>
<keyword evidence="1" id="KW-0067">ATP-binding</keyword>
<organism evidence="4 5">
    <name type="scientific">Spongiactinospora rosea</name>
    <dbReference type="NCBI Taxonomy" id="2248750"/>
    <lineage>
        <taxon>Bacteria</taxon>
        <taxon>Bacillati</taxon>
        <taxon>Actinomycetota</taxon>
        <taxon>Actinomycetes</taxon>
        <taxon>Streptosporangiales</taxon>
        <taxon>Streptosporangiaceae</taxon>
        <taxon>Spongiactinospora</taxon>
    </lineage>
</organism>
<dbReference type="GO" id="GO:0005524">
    <property type="term" value="F:ATP binding"/>
    <property type="evidence" value="ECO:0007669"/>
    <property type="project" value="UniProtKB-UniRule"/>
</dbReference>
<dbReference type="AlphaFoldDB" id="A0A366LX68"/>
<dbReference type="SUPFAM" id="SSF52540">
    <property type="entry name" value="P-loop containing nucleoside triphosphate hydrolases"/>
    <property type="match status" value="1"/>
</dbReference>
<dbReference type="RefSeq" id="WP_113982447.1">
    <property type="nucleotide sequence ID" value="NZ_QMEY01000008.1"/>
</dbReference>
<evidence type="ECO:0000313" key="5">
    <source>
        <dbReference type="Proteomes" id="UP000253303"/>
    </source>
</evidence>
<dbReference type="Proteomes" id="UP000253303">
    <property type="component" value="Unassembled WGS sequence"/>
</dbReference>
<gene>
    <name evidence="4" type="ORF">DP939_21110</name>
</gene>
<feature type="transmembrane region" description="Helical" evidence="2">
    <location>
        <begin position="151"/>
        <end position="173"/>
    </location>
</feature>
<dbReference type="InterPro" id="IPR002543">
    <property type="entry name" value="FtsK_dom"/>
</dbReference>
<keyword evidence="1" id="KW-0547">Nucleotide-binding</keyword>
<feature type="transmembrane region" description="Helical" evidence="2">
    <location>
        <begin position="344"/>
        <end position="363"/>
    </location>
</feature>
<accession>A0A366LX68</accession>
<dbReference type="EMBL" id="QMEY01000008">
    <property type="protein sequence ID" value="RBQ18367.1"/>
    <property type="molecule type" value="Genomic_DNA"/>
</dbReference>
<name>A0A366LX68_9ACTN</name>
<keyword evidence="2" id="KW-1133">Transmembrane helix</keyword>
<keyword evidence="5" id="KW-1185">Reference proteome</keyword>
<keyword evidence="4" id="KW-0131">Cell cycle</keyword>
<keyword evidence="4" id="KW-0132">Cell division</keyword>
<proteinExistence type="predicted"/>
<dbReference type="OrthoDB" id="3315716at2"/>
<reference evidence="4 5" key="1">
    <citation type="submission" date="2018-06" db="EMBL/GenBank/DDBJ databases">
        <title>Sphaerisporangium craniellae sp. nov., isolated from a marine sponge in the South China Sea.</title>
        <authorList>
            <person name="Li L."/>
        </authorList>
    </citation>
    <scope>NUCLEOTIDE SEQUENCE [LARGE SCALE GENOMIC DNA]</scope>
    <source>
        <strain evidence="4 5">LHW63015</strain>
    </source>
</reference>
<sequence length="715" mass="78535">MSDHPDDRTQQPDQEAEIVHLDKFRAGRHPYPPTRVDLPGRDEHDWISDLEEKTKTRRPIVPLWLRSRAEALSILRWIAAHYAYVAGYQVSRAPLYAGRLAVRSPRGLGRLVSGFFRWTFDLEGEPVRLATVQKADPEAYLKLSRQRDARVRLRVFVTLLTLATLLIASILVAAAPTPAQWATLAFTLTLLGLLGRPADRPLIDRAVIPASVEKLTSDVVIRALGSLGIAAINQAVAKNPRNPLDFKAPITRDGPGWRADVDLPYGVTVAEVMDRRDKLASGLRRPLGCVWPETVPEAHTGRLMLWVGDQAMNKARQPAWPLLRSGSADLFKPTAFATDQRGRFVGLTLMFVSVIIGSIPRMGKTFLLRLLALIAALDPRTELHVYDLKGTGDLSALECVAHRYRAGDDDEDIEYAITSMRALREELRRRAKVIRNLPKDICPESKVTPELAGTKSLGLHPIVIPVDECQVWFEHERYGAEFEAICTDLVKRGPALGMVLILATQRPDAKALPTGVSANAAVRLCLKVMGQLENDMVLGTSAYKNGVRATMFSFNDKGICYFSGEGENPRIVRCVYLDAPAAEKIALRARAVRQQAGTLSGHALGEDFDAPEAAPVRDLLADIAAVANEPKLWNEVVVDRLAELRPEVYGPWGELEGAAKTAQLTNALKPHGVKTGQVWGTTADGKGANRIGITRDDITQALTQRDSRKGTGAAS</sequence>
<dbReference type="InterPro" id="IPR027417">
    <property type="entry name" value="P-loop_NTPase"/>
</dbReference>
<evidence type="ECO:0000256" key="2">
    <source>
        <dbReference type="SAM" id="Phobius"/>
    </source>
</evidence>
<dbReference type="Gene3D" id="3.40.50.300">
    <property type="entry name" value="P-loop containing nucleotide triphosphate hydrolases"/>
    <property type="match status" value="1"/>
</dbReference>
<feature type="domain" description="FtsK" evidence="3">
    <location>
        <begin position="331"/>
        <end position="535"/>
    </location>
</feature>
<dbReference type="GO" id="GO:0051301">
    <property type="term" value="P:cell division"/>
    <property type="evidence" value="ECO:0007669"/>
    <property type="project" value="UniProtKB-KW"/>
</dbReference>
<keyword evidence="2" id="KW-0812">Transmembrane</keyword>
<protein>
    <submittedName>
        <fullName evidence="4">Cell division protein FtsK</fullName>
    </submittedName>
</protein>
<evidence type="ECO:0000313" key="4">
    <source>
        <dbReference type="EMBL" id="RBQ18367.1"/>
    </source>
</evidence>
<evidence type="ECO:0000259" key="3">
    <source>
        <dbReference type="PROSITE" id="PS50901"/>
    </source>
</evidence>
<dbReference type="GO" id="GO:0003677">
    <property type="term" value="F:DNA binding"/>
    <property type="evidence" value="ECO:0007669"/>
    <property type="project" value="InterPro"/>
</dbReference>
<evidence type="ECO:0000256" key="1">
    <source>
        <dbReference type="PROSITE-ProRule" id="PRU00289"/>
    </source>
</evidence>
<keyword evidence="2" id="KW-0472">Membrane</keyword>
<comment type="caution">
    <text evidence="4">The sequence shown here is derived from an EMBL/GenBank/DDBJ whole genome shotgun (WGS) entry which is preliminary data.</text>
</comment>
<feature type="transmembrane region" description="Helical" evidence="2">
    <location>
        <begin position="179"/>
        <end position="195"/>
    </location>
</feature>